<evidence type="ECO:0000259" key="3">
    <source>
        <dbReference type="Pfam" id="PF04784"/>
    </source>
</evidence>
<sequence>MDSKKLTSSRHKRSKSYTESKLGNDIMETPITYRNLKEDLEELKCHIDIKTRQTSTKLQGPWKQEIMQLEKRLKDQLVMRQVLEKALGYRTTSTLSANESFMPKPAKELIREIAVLELEVQHLEQYLLSLYRKAFDLQVPTLSPAPPKDRLMQPISCQRKLFDEIPTQANSSLRSPLIHSTRILPSQISAYNLDDESWTTERGVHRCHSALNQRAAYSSRISPSDEALARALQECHSQPLSFLTDGLRTGSGVTSLAEYLGTSIADHVPETPSKISEEMVRCMGAIYSKLIEPPMANHEPASSPTSSFSSMSAISPRFIGDPWSPGCRNESILDTRLINPFRVEGLKEFSGPYNAMVEVSSINRDLQKTHFVEHLLQTYESLVLKLATVSVRKMRNDEKMAFWINVHNALIMRAYLVHGVPQSSMKRASLLIKATCMIGGHCINADMIQGSFLVCRTHCSGQWLRTFMLPLIKLKPRDEWTRVYAIERQEPLLHFALCSGCHSDPAVRIYTAKRLQQQLEVAKEEYIRATIGIQKEQKILLPKLIEAYAKYSCSSSRSIVDMIQRHLP</sequence>
<dbReference type="OrthoDB" id="418495at2759"/>
<feature type="domain" description="Ternary complex factor MIP1 leucine-zipper" evidence="4">
    <location>
        <begin position="63"/>
        <end position="136"/>
    </location>
</feature>
<feature type="domain" description="DUF547" evidence="3">
    <location>
        <begin position="392"/>
        <end position="527"/>
    </location>
</feature>
<evidence type="ECO:0000256" key="1">
    <source>
        <dbReference type="SAM" id="Coils"/>
    </source>
</evidence>
<reference evidence="5 6" key="1">
    <citation type="journal article" date="2020" name="Nat. Food">
        <title>A phased Vanilla planifolia genome enables genetic improvement of flavour and production.</title>
        <authorList>
            <person name="Hasing T."/>
            <person name="Tang H."/>
            <person name="Brym M."/>
            <person name="Khazi F."/>
            <person name="Huang T."/>
            <person name="Chambers A.H."/>
        </authorList>
    </citation>
    <scope>NUCLEOTIDE SEQUENCE [LARGE SCALE GENOMIC DNA]</scope>
    <source>
        <tissue evidence="5">Leaf</tissue>
    </source>
</reference>
<evidence type="ECO:0000313" key="6">
    <source>
        <dbReference type="Proteomes" id="UP000639772"/>
    </source>
</evidence>
<dbReference type="InterPro" id="IPR025757">
    <property type="entry name" value="MIP1_Leuzipper"/>
</dbReference>
<comment type="caution">
    <text evidence="5">The sequence shown here is derived from an EMBL/GenBank/DDBJ whole genome shotgun (WGS) entry which is preliminary data.</text>
</comment>
<evidence type="ECO:0000313" key="5">
    <source>
        <dbReference type="EMBL" id="KAG0468848.1"/>
    </source>
</evidence>
<dbReference type="InterPro" id="IPR006869">
    <property type="entry name" value="DUF547"/>
</dbReference>
<feature type="coiled-coil region" evidence="1">
    <location>
        <begin position="33"/>
        <end position="126"/>
    </location>
</feature>
<evidence type="ECO:0000259" key="4">
    <source>
        <dbReference type="Pfam" id="PF14389"/>
    </source>
</evidence>
<organism evidence="5 6">
    <name type="scientific">Vanilla planifolia</name>
    <name type="common">Vanilla</name>
    <dbReference type="NCBI Taxonomy" id="51239"/>
    <lineage>
        <taxon>Eukaryota</taxon>
        <taxon>Viridiplantae</taxon>
        <taxon>Streptophyta</taxon>
        <taxon>Embryophyta</taxon>
        <taxon>Tracheophyta</taxon>
        <taxon>Spermatophyta</taxon>
        <taxon>Magnoliopsida</taxon>
        <taxon>Liliopsida</taxon>
        <taxon>Asparagales</taxon>
        <taxon>Orchidaceae</taxon>
        <taxon>Vanilloideae</taxon>
        <taxon>Vanilleae</taxon>
        <taxon>Vanilla</taxon>
    </lineage>
</organism>
<protein>
    <recommendedName>
        <fullName evidence="7">Electron transporter</fullName>
    </recommendedName>
</protein>
<keyword evidence="1" id="KW-0175">Coiled coil</keyword>
<dbReference type="Proteomes" id="UP000639772">
    <property type="component" value="Chromosome 9"/>
</dbReference>
<gene>
    <name evidence="5" type="ORF">HPP92_018176</name>
</gene>
<dbReference type="PANTHER" id="PTHR23054">
    <property type="entry name" value="TERNARY COMPLEX FACTOR MIP1, LEUCINE-ZIPPER-RELATED"/>
    <property type="match status" value="1"/>
</dbReference>
<proteinExistence type="predicted"/>
<dbReference type="AlphaFoldDB" id="A0A835UP94"/>
<evidence type="ECO:0008006" key="7">
    <source>
        <dbReference type="Google" id="ProtNLM"/>
    </source>
</evidence>
<accession>A0A835UP94</accession>
<feature type="region of interest" description="Disordered" evidence="2">
    <location>
        <begin position="1"/>
        <end position="21"/>
    </location>
</feature>
<dbReference type="Pfam" id="PF04784">
    <property type="entry name" value="DUF547"/>
    <property type="match status" value="1"/>
</dbReference>
<dbReference type="EMBL" id="JADCNM010000009">
    <property type="protein sequence ID" value="KAG0468848.1"/>
    <property type="molecule type" value="Genomic_DNA"/>
</dbReference>
<name>A0A835UP94_VANPL</name>
<dbReference type="Pfam" id="PF14389">
    <property type="entry name" value="Lzipper-MIP1"/>
    <property type="match status" value="1"/>
</dbReference>
<dbReference type="PANTHER" id="PTHR23054:SF18">
    <property type="entry name" value="TERNARY COMPLEX FACTOR MIP1, LEUCINE-ZIPPER"/>
    <property type="match status" value="1"/>
</dbReference>
<evidence type="ECO:0000256" key="2">
    <source>
        <dbReference type="SAM" id="MobiDB-lite"/>
    </source>
</evidence>